<protein>
    <recommendedName>
        <fullName evidence="4">Erythromycin esterase</fullName>
    </recommendedName>
</protein>
<sequence length="422" mass="48204">MKRLILLILTMCLANCVNAQKEHNPQILSTAHIQKHAAYFTVENGKINGKGRKMIKKMINSSQFITYGETHNSKQVSLLIKSFMPLLKKANFKYFAIEVGPSSAKKLTELSIPAEKTVENIRAFNTKYTVSQGSETAEPIPFFAGVSDAEFLQAARMNNMELWGIDQEYYYSTFFLLDELMTTVKGSPNYGKLTQLKKGAMQIMYKHFLDEFAKKNDGAYGLIVKEKAVNNFFNAFKKTNLAAQEIIENLKVSWDIYIRWRNDSHVDRISYMRNNFMAHFKKALKSEKEPKVFTKIGSLHASKLISNGAFDIGNLTEELGQKNGTVSTTINTWVPFSKTKNGIQNNLEKYKRSYGRYAIFTKLAKENEWVIINLKSIRKALLDGSIVLPSNGDYHKLKKLIFGYDYQIMLPINESIVPNRDQ</sequence>
<organism evidence="2 3">
    <name type="scientific">Asprobacillus argus</name>
    <dbReference type="NCBI Taxonomy" id="3076534"/>
    <lineage>
        <taxon>Bacteria</taxon>
        <taxon>Pseudomonadati</taxon>
        <taxon>Bacteroidota</taxon>
        <taxon>Flavobacteriia</taxon>
        <taxon>Flavobacteriales</taxon>
        <taxon>Flavobacteriaceae</taxon>
        <taxon>Asprobacillus</taxon>
    </lineage>
</organism>
<evidence type="ECO:0000256" key="1">
    <source>
        <dbReference type="SAM" id="SignalP"/>
    </source>
</evidence>
<name>A0ABU3LDQ4_9FLAO</name>
<reference evidence="2 3" key="1">
    <citation type="submission" date="2023-09" db="EMBL/GenBank/DDBJ databases">
        <title>Novel taxa isolated from Blanes Bay.</title>
        <authorList>
            <person name="Rey-Velasco X."/>
            <person name="Lucena T."/>
        </authorList>
    </citation>
    <scope>NUCLEOTIDE SEQUENCE [LARGE SCALE GENOMIC DNA]</scope>
    <source>
        <strain evidence="2 3">S356</strain>
    </source>
</reference>
<proteinExistence type="predicted"/>
<evidence type="ECO:0000313" key="3">
    <source>
        <dbReference type="Proteomes" id="UP001257277"/>
    </source>
</evidence>
<dbReference type="Proteomes" id="UP001257277">
    <property type="component" value="Unassembled WGS sequence"/>
</dbReference>
<dbReference type="EMBL" id="JAVTTO010000001">
    <property type="protein sequence ID" value="MDT7831436.1"/>
    <property type="molecule type" value="Genomic_DNA"/>
</dbReference>
<evidence type="ECO:0008006" key="4">
    <source>
        <dbReference type="Google" id="ProtNLM"/>
    </source>
</evidence>
<keyword evidence="3" id="KW-1185">Reference proteome</keyword>
<dbReference type="RefSeq" id="WP_349240681.1">
    <property type="nucleotide sequence ID" value="NZ_JAVTTO010000001.1"/>
</dbReference>
<comment type="caution">
    <text evidence="2">The sequence shown here is derived from an EMBL/GenBank/DDBJ whole genome shotgun (WGS) entry which is preliminary data.</text>
</comment>
<keyword evidence="1" id="KW-0732">Signal</keyword>
<evidence type="ECO:0000313" key="2">
    <source>
        <dbReference type="EMBL" id="MDT7831436.1"/>
    </source>
</evidence>
<accession>A0ABU3LDQ4</accession>
<feature type="chain" id="PRO_5046707710" description="Erythromycin esterase" evidence="1">
    <location>
        <begin position="20"/>
        <end position="422"/>
    </location>
</feature>
<feature type="signal peptide" evidence="1">
    <location>
        <begin position="1"/>
        <end position="19"/>
    </location>
</feature>
<gene>
    <name evidence="2" type="ORF">RQM59_03535</name>
</gene>